<dbReference type="GO" id="GO:0031177">
    <property type="term" value="F:phosphopantetheine binding"/>
    <property type="evidence" value="ECO:0007669"/>
    <property type="project" value="TreeGrafter"/>
</dbReference>
<dbReference type="SUPFAM" id="SSF56801">
    <property type="entry name" value="Acetyl-CoA synthetase-like"/>
    <property type="match status" value="1"/>
</dbReference>
<feature type="non-terminal residue" evidence="4">
    <location>
        <position position="1"/>
    </location>
</feature>
<keyword evidence="2" id="KW-0597">Phosphoprotein</keyword>
<evidence type="ECO:0000313" key="4">
    <source>
        <dbReference type="EMBL" id="BAH68600.1"/>
    </source>
</evidence>
<evidence type="ECO:0000259" key="3">
    <source>
        <dbReference type="Pfam" id="PF00501"/>
    </source>
</evidence>
<proteinExistence type="predicted"/>
<organism evidence="4">
    <name type="scientific">Streptomyces triangulatus</name>
    <dbReference type="NCBI Taxonomy" id="285488"/>
    <lineage>
        <taxon>Bacteria</taxon>
        <taxon>Bacillati</taxon>
        <taxon>Actinomycetota</taxon>
        <taxon>Actinomycetes</taxon>
        <taxon>Kitasatosporales</taxon>
        <taxon>Streptomycetaceae</taxon>
        <taxon>Streptomyces</taxon>
    </lineage>
</organism>
<dbReference type="GO" id="GO:0043041">
    <property type="term" value="P:amino acid activation for nonribosomal peptide biosynthetic process"/>
    <property type="evidence" value="ECO:0007669"/>
    <property type="project" value="TreeGrafter"/>
</dbReference>
<accession>C4TEB4</accession>
<dbReference type="PANTHER" id="PTHR45527:SF1">
    <property type="entry name" value="FATTY ACID SYNTHASE"/>
    <property type="match status" value="1"/>
</dbReference>
<protein>
    <submittedName>
        <fullName evidence="4">Non-ribosomal peptide synthetase</fullName>
    </submittedName>
</protein>
<dbReference type="GO" id="GO:0005737">
    <property type="term" value="C:cytoplasm"/>
    <property type="evidence" value="ECO:0007669"/>
    <property type="project" value="TreeGrafter"/>
</dbReference>
<evidence type="ECO:0000256" key="2">
    <source>
        <dbReference type="ARBA" id="ARBA00022553"/>
    </source>
</evidence>
<dbReference type="AlphaFoldDB" id="C4TEB4"/>
<dbReference type="GO" id="GO:0044550">
    <property type="term" value="P:secondary metabolite biosynthetic process"/>
    <property type="evidence" value="ECO:0007669"/>
    <property type="project" value="TreeGrafter"/>
</dbReference>
<dbReference type="Pfam" id="PF00501">
    <property type="entry name" value="AMP-binding"/>
    <property type="match status" value="1"/>
</dbReference>
<feature type="domain" description="AMP-dependent synthetase/ligase" evidence="3">
    <location>
        <begin position="5"/>
        <end position="180"/>
    </location>
</feature>
<dbReference type="EMBL" id="AB432563">
    <property type="protein sequence ID" value="BAH68600.1"/>
    <property type="molecule type" value="Genomic_DNA"/>
</dbReference>
<evidence type="ECO:0000256" key="1">
    <source>
        <dbReference type="ARBA" id="ARBA00022450"/>
    </source>
</evidence>
<sequence length="225" mass="23332">VGLAHTGLARLVHRHRRYVSSDGSHRVLQLASIAFDGSVWEIMMALLSGGTLVVGDPEALLTGGGVPAGITHATVTPSLLSALPTSAFPPGATLITASEACTPALVERWSARHRLINSYGPTETTVSAASGSLTAGEPVTVGGPIEATRVYVLDEALRPLPPGAAGELYAAGPGLARGYLHRAALTAGRFTADPFGGPGERMYRTGDVVRWTPAGRLEYLGRTDD</sequence>
<dbReference type="FunFam" id="2.30.38.10:FF:000001">
    <property type="entry name" value="Non-ribosomal peptide synthetase PvdI"/>
    <property type="match status" value="1"/>
</dbReference>
<feature type="non-terminal residue" evidence="4">
    <location>
        <position position="225"/>
    </location>
</feature>
<reference evidence="4" key="1">
    <citation type="submission" date="2008-03" db="EMBL/GenBank/DDBJ databases">
        <title>Diversity of non-ribosomal peptide synthetase genes in Streptomyces preserved at NBRC.</title>
        <authorList>
            <person name="Komaki H."/>
            <person name="Tamura T."/>
            <person name="Otoguro M."/>
            <person name="Nakashima T."/>
            <person name="Harayama S."/>
        </authorList>
    </citation>
    <scope>NUCLEOTIDE SEQUENCE</scope>
    <source>
        <strain evidence="4">NBRC 13799</strain>
    </source>
</reference>
<dbReference type="InterPro" id="IPR000873">
    <property type="entry name" value="AMP-dep_synth/lig_dom"/>
</dbReference>
<dbReference type="InterPro" id="IPR042099">
    <property type="entry name" value="ANL_N_sf"/>
</dbReference>
<dbReference type="PANTHER" id="PTHR45527">
    <property type="entry name" value="NONRIBOSOMAL PEPTIDE SYNTHETASE"/>
    <property type="match status" value="1"/>
</dbReference>
<keyword evidence="1" id="KW-0596">Phosphopantetheine</keyword>
<dbReference type="Gene3D" id="3.40.50.12780">
    <property type="entry name" value="N-terminal domain of ligase-like"/>
    <property type="match status" value="1"/>
</dbReference>
<name>C4TEB4_9ACTN</name>